<feature type="compositionally biased region" description="Low complexity" evidence="1">
    <location>
        <begin position="259"/>
        <end position="275"/>
    </location>
</feature>
<dbReference type="GO" id="GO:0005737">
    <property type="term" value="C:cytoplasm"/>
    <property type="evidence" value="ECO:0007669"/>
    <property type="project" value="TreeGrafter"/>
</dbReference>
<dbReference type="InterPro" id="IPR011993">
    <property type="entry name" value="PH-like_dom_sf"/>
</dbReference>
<evidence type="ECO:0000313" key="4">
    <source>
        <dbReference type="Proteomes" id="UP000593567"/>
    </source>
</evidence>
<dbReference type="SMART" id="SM01244">
    <property type="entry name" value="IRS"/>
    <property type="match status" value="1"/>
</dbReference>
<feature type="region of interest" description="Disordered" evidence="1">
    <location>
        <begin position="249"/>
        <end position="357"/>
    </location>
</feature>
<dbReference type="SMART" id="SM00310">
    <property type="entry name" value="PTBI"/>
    <property type="match status" value="1"/>
</dbReference>
<name>A0A7J7JYZ7_BUGNE</name>
<evidence type="ECO:0000259" key="2">
    <source>
        <dbReference type="PROSITE" id="PS51064"/>
    </source>
</evidence>
<dbReference type="SUPFAM" id="SSF50729">
    <property type="entry name" value="PH domain-like"/>
    <property type="match status" value="1"/>
</dbReference>
<dbReference type="OrthoDB" id="6279276at2759"/>
<dbReference type="PANTHER" id="PTHR21258:SF55">
    <property type="entry name" value="FI23523P1"/>
    <property type="match status" value="1"/>
</dbReference>
<dbReference type="InterPro" id="IPR002404">
    <property type="entry name" value="IRS_PTB"/>
</dbReference>
<evidence type="ECO:0000256" key="1">
    <source>
        <dbReference type="SAM" id="MobiDB-lite"/>
    </source>
</evidence>
<dbReference type="Gene3D" id="2.30.29.30">
    <property type="entry name" value="Pleckstrin-homology domain (PH domain)/Phosphotyrosine-binding domain (PTB)"/>
    <property type="match status" value="1"/>
</dbReference>
<dbReference type="PANTHER" id="PTHR21258">
    <property type="entry name" value="DOCKING PROTEIN RELATED"/>
    <property type="match status" value="1"/>
</dbReference>
<keyword evidence="4" id="KW-1185">Reference proteome</keyword>
<dbReference type="GO" id="GO:0005104">
    <property type="term" value="F:fibroblast growth factor receptor binding"/>
    <property type="evidence" value="ECO:0007669"/>
    <property type="project" value="TreeGrafter"/>
</dbReference>
<sequence>MLITANNDLKVKLVQLPQIVSRVSLIPTVIQRIEMLDWLRKKIGCVSTHEEVIHLGITENNVNRFKVWADPSLTTMNNNFEMKSGILEVTDDELVHYQSNSEPIRWSYRCLRRYGMGSETFLFESGRRCTTGPGLFAFKCRHADMLHNVFKERLKSFAERPPSNVDGVRHCHHEVSLNSPPNRYSDDLMRSINPAANMIVEDYMTPTNQYINGGVANETLAYGQLMCPSNTYINTVNLAQQEYINTNGAVHVPPTSPQSGSMLSRGVSSSSSNGSRPPVREINYADLDLNQIHKRPNSHPMTGTTADMISCSDDEDDSAFYSPSAEASNNTKSLSLTDSSQECLRKTRHDSSADDLH</sequence>
<dbReference type="EMBL" id="VXIV02001654">
    <property type="protein sequence ID" value="KAF6030944.1"/>
    <property type="molecule type" value="Genomic_DNA"/>
</dbReference>
<feature type="domain" description="IRS-type PTB" evidence="2">
    <location>
        <begin position="61"/>
        <end position="164"/>
    </location>
</feature>
<gene>
    <name evidence="3" type="ORF">EB796_010758</name>
</gene>
<comment type="caution">
    <text evidence="3">The sequence shown here is derived from an EMBL/GenBank/DDBJ whole genome shotgun (WGS) entry which is preliminary data.</text>
</comment>
<dbReference type="AlphaFoldDB" id="A0A7J7JYZ7"/>
<accession>A0A7J7JYZ7</accession>
<organism evidence="3 4">
    <name type="scientific">Bugula neritina</name>
    <name type="common">Brown bryozoan</name>
    <name type="synonym">Sertularia neritina</name>
    <dbReference type="NCBI Taxonomy" id="10212"/>
    <lineage>
        <taxon>Eukaryota</taxon>
        <taxon>Metazoa</taxon>
        <taxon>Spiralia</taxon>
        <taxon>Lophotrochozoa</taxon>
        <taxon>Bryozoa</taxon>
        <taxon>Gymnolaemata</taxon>
        <taxon>Cheilostomatida</taxon>
        <taxon>Flustrina</taxon>
        <taxon>Buguloidea</taxon>
        <taxon>Bugulidae</taxon>
        <taxon>Bugula</taxon>
    </lineage>
</organism>
<dbReference type="PROSITE" id="PS51064">
    <property type="entry name" value="IRS_PTB"/>
    <property type="match status" value="1"/>
</dbReference>
<reference evidence="3" key="1">
    <citation type="submission" date="2020-06" db="EMBL/GenBank/DDBJ databases">
        <title>Draft genome of Bugula neritina, a colonial animal packing powerful symbionts and potential medicines.</title>
        <authorList>
            <person name="Rayko M."/>
        </authorList>
    </citation>
    <scope>NUCLEOTIDE SEQUENCE [LARGE SCALE GENOMIC DNA]</scope>
    <source>
        <strain evidence="3">Kwan_BN1</strain>
    </source>
</reference>
<evidence type="ECO:0000313" key="3">
    <source>
        <dbReference type="EMBL" id="KAF6030944.1"/>
    </source>
</evidence>
<feature type="compositionally biased region" description="Polar residues" evidence="1">
    <location>
        <begin position="325"/>
        <end position="342"/>
    </location>
</feature>
<feature type="compositionally biased region" description="Basic and acidic residues" evidence="1">
    <location>
        <begin position="343"/>
        <end position="357"/>
    </location>
</feature>
<dbReference type="InterPro" id="IPR050996">
    <property type="entry name" value="Docking_Protein_DOK"/>
</dbReference>
<dbReference type="GO" id="GO:0005068">
    <property type="term" value="F:transmembrane receptor protein tyrosine kinase adaptor activity"/>
    <property type="evidence" value="ECO:0007669"/>
    <property type="project" value="TreeGrafter"/>
</dbReference>
<protein>
    <submittedName>
        <fullName evidence="3">FRS2</fullName>
    </submittedName>
</protein>
<dbReference type="Pfam" id="PF02174">
    <property type="entry name" value="IRS"/>
    <property type="match status" value="1"/>
</dbReference>
<dbReference type="Proteomes" id="UP000593567">
    <property type="component" value="Unassembled WGS sequence"/>
</dbReference>
<proteinExistence type="predicted"/>
<dbReference type="GO" id="GO:0008543">
    <property type="term" value="P:fibroblast growth factor receptor signaling pathway"/>
    <property type="evidence" value="ECO:0007669"/>
    <property type="project" value="TreeGrafter"/>
</dbReference>